<feature type="region of interest" description="Disordered" evidence="4">
    <location>
        <begin position="18"/>
        <end position="54"/>
    </location>
</feature>
<dbReference type="Proteomes" id="UP000054481">
    <property type="component" value="Unassembled WGS sequence"/>
</dbReference>
<comment type="similarity">
    <text evidence="3">Belongs to the alpha-ketoglutarate dehydrogenase component 4 family.</text>
</comment>
<keyword evidence="6" id="KW-1185">Reference proteome</keyword>
<evidence type="ECO:0000313" key="5">
    <source>
        <dbReference type="EMBL" id="KJZ72012.1"/>
    </source>
</evidence>
<accession>A0A0F7ZY81</accession>
<reference evidence="5 6" key="1">
    <citation type="journal article" date="2014" name="Genome Biol. Evol.">
        <title>Comparative genomics and transcriptomics analyses reveal divergent lifestyle features of nematode endoparasitic fungus Hirsutella minnesotensis.</title>
        <authorList>
            <person name="Lai Y."/>
            <person name="Liu K."/>
            <person name="Zhang X."/>
            <person name="Zhang X."/>
            <person name="Li K."/>
            <person name="Wang N."/>
            <person name="Shu C."/>
            <person name="Wu Y."/>
            <person name="Wang C."/>
            <person name="Bushley K.E."/>
            <person name="Xiang M."/>
            <person name="Liu X."/>
        </authorList>
    </citation>
    <scope>NUCLEOTIDE SEQUENCE [LARGE SCALE GENOMIC DNA]</scope>
    <source>
        <strain evidence="5 6">3608</strain>
    </source>
</reference>
<dbReference type="GO" id="GO:0006103">
    <property type="term" value="P:2-oxoglutarate metabolic process"/>
    <property type="evidence" value="ECO:0007669"/>
    <property type="project" value="InterPro"/>
</dbReference>
<sequence>MFATRALRRAAAHAERTPMIKFLGPRSIPSSIDHSPKPHPASPTGTLPEAFSAYGNGSAATRHASFSSYRDHAQQHGPLQKTIRSIEEVGIGGVSGSQLGPVEPPKGVYFDVSDLPARFRRTPVDITEIEAIESGGAALFG</sequence>
<dbReference type="EMBL" id="KQ030554">
    <property type="protein sequence ID" value="KJZ72012.1"/>
    <property type="molecule type" value="Genomic_DNA"/>
</dbReference>
<comment type="subcellular location">
    <subcellularLocation>
        <location evidence="1">Mitochondrion</location>
    </subcellularLocation>
</comment>
<evidence type="ECO:0008006" key="7">
    <source>
        <dbReference type="Google" id="ProtNLM"/>
    </source>
</evidence>
<evidence type="ECO:0000256" key="3">
    <source>
        <dbReference type="ARBA" id="ARBA00043970"/>
    </source>
</evidence>
<dbReference type="GO" id="GO:0005739">
    <property type="term" value="C:mitochondrion"/>
    <property type="evidence" value="ECO:0007669"/>
    <property type="project" value="UniProtKB-SubCell"/>
</dbReference>
<gene>
    <name evidence="5" type="ORF">HIM_08573</name>
</gene>
<keyword evidence="2" id="KW-0496">Mitochondrion</keyword>
<organism evidence="5 6">
    <name type="scientific">Hirsutella minnesotensis 3608</name>
    <dbReference type="NCBI Taxonomy" id="1043627"/>
    <lineage>
        <taxon>Eukaryota</taxon>
        <taxon>Fungi</taxon>
        <taxon>Dikarya</taxon>
        <taxon>Ascomycota</taxon>
        <taxon>Pezizomycotina</taxon>
        <taxon>Sordariomycetes</taxon>
        <taxon>Hypocreomycetidae</taxon>
        <taxon>Hypocreales</taxon>
        <taxon>Ophiocordycipitaceae</taxon>
        <taxon>Hirsutella</taxon>
    </lineage>
</organism>
<dbReference type="PANTHER" id="PTHR31601:SF2">
    <property type="entry name" value="ALPHA-KETOGLUTARATE DEHYDROGENASE COMPONENT 4"/>
    <property type="match status" value="1"/>
</dbReference>
<dbReference type="OrthoDB" id="2116030at2759"/>
<dbReference type="GO" id="GO:0004591">
    <property type="term" value="F:oxoglutarate dehydrogenase (succinyl-transferring) activity"/>
    <property type="evidence" value="ECO:0007669"/>
    <property type="project" value="TreeGrafter"/>
</dbReference>
<dbReference type="Pfam" id="PF10937">
    <property type="entry name" value="Kgd4-YMR31"/>
    <property type="match status" value="1"/>
</dbReference>
<dbReference type="PANTHER" id="PTHR31601">
    <property type="entry name" value="28S RIBOSOMAL PROTEIN S36, MITOCHONDRIAL"/>
    <property type="match status" value="1"/>
</dbReference>
<evidence type="ECO:0000256" key="1">
    <source>
        <dbReference type="ARBA" id="ARBA00004173"/>
    </source>
</evidence>
<name>A0A0F7ZY81_9HYPO</name>
<dbReference type="AlphaFoldDB" id="A0A0F7ZY81"/>
<protein>
    <recommendedName>
        <fullName evidence="7">Ribosomal protein YMR-31</fullName>
    </recommendedName>
</protein>
<evidence type="ECO:0000256" key="2">
    <source>
        <dbReference type="ARBA" id="ARBA00023128"/>
    </source>
</evidence>
<evidence type="ECO:0000313" key="6">
    <source>
        <dbReference type="Proteomes" id="UP000054481"/>
    </source>
</evidence>
<proteinExistence type="inferred from homology"/>
<dbReference type="InterPro" id="IPR020373">
    <property type="entry name" value="Kgd4/YMR-31"/>
</dbReference>
<evidence type="ECO:0000256" key="4">
    <source>
        <dbReference type="SAM" id="MobiDB-lite"/>
    </source>
</evidence>